<feature type="domain" description="Bromo" evidence="4">
    <location>
        <begin position="63"/>
        <end position="113"/>
    </location>
</feature>
<dbReference type="InterPro" id="IPR036427">
    <property type="entry name" value="Bromodomain-like_sf"/>
</dbReference>
<dbReference type="CDD" id="cd04369">
    <property type="entry name" value="Bromodomain"/>
    <property type="match status" value="1"/>
</dbReference>
<dbReference type="EMBL" id="RJVU01049122">
    <property type="protein sequence ID" value="ROL42896.1"/>
    <property type="molecule type" value="Genomic_DNA"/>
</dbReference>
<evidence type="ECO:0000313" key="6">
    <source>
        <dbReference type="Proteomes" id="UP000281406"/>
    </source>
</evidence>
<feature type="compositionally biased region" description="Pro residues" evidence="3">
    <location>
        <begin position="290"/>
        <end position="302"/>
    </location>
</feature>
<keyword evidence="1 2" id="KW-0103">Bromodomain</keyword>
<evidence type="ECO:0000256" key="2">
    <source>
        <dbReference type="PROSITE-ProRule" id="PRU00035"/>
    </source>
</evidence>
<reference evidence="5 6" key="1">
    <citation type="submission" date="2018-10" db="EMBL/GenBank/DDBJ databases">
        <title>Genome assembly for a Yunnan-Guizhou Plateau 3E fish, Anabarilius grahami (Regan), and its evolutionary and genetic applications.</title>
        <authorList>
            <person name="Jiang W."/>
        </authorList>
    </citation>
    <scope>NUCLEOTIDE SEQUENCE [LARGE SCALE GENOMIC DNA]</scope>
    <source>
        <strain evidence="5">AG-KIZ</strain>
        <tissue evidence="5">Muscle</tissue>
    </source>
</reference>
<keyword evidence="6" id="KW-1185">Reference proteome</keyword>
<dbReference type="InterPro" id="IPR001487">
    <property type="entry name" value="Bromodomain"/>
</dbReference>
<dbReference type="Proteomes" id="UP000281406">
    <property type="component" value="Unassembled WGS sequence"/>
</dbReference>
<gene>
    <name evidence="5" type="ORF">DPX16_10952</name>
</gene>
<protein>
    <submittedName>
        <fullName evidence="5">Bromodomain-containing protein 4</fullName>
    </submittedName>
</protein>
<evidence type="ECO:0000256" key="3">
    <source>
        <dbReference type="SAM" id="MobiDB-lite"/>
    </source>
</evidence>
<feature type="region of interest" description="Disordered" evidence="3">
    <location>
        <begin position="168"/>
        <end position="302"/>
    </location>
</feature>
<dbReference type="AlphaFoldDB" id="A0A3N0Y9I5"/>
<evidence type="ECO:0000256" key="1">
    <source>
        <dbReference type="ARBA" id="ARBA00023117"/>
    </source>
</evidence>
<accession>A0A3N0Y9I5</accession>
<dbReference type="PROSITE" id="PS50014">
    <property type="entry name" value="BROMODOMAIN_2"/>
    <property type="match status" value="1"/>
</dbReference>
<dbReference type="OrthoDB" id="8986790at2759"/>
<feature type="compositionally biased region" description="Basic and acidic residues" evidence="3">
    <location>
        <begin position="274"/>
        <end position="289"/>
    </location>
</feature>
<organism evidence="5 6">
    <name type="scientific">Anabarilius grahami</name>
    <name type="common">Kanglang fish</name>
    <name type="synonym">Barilius grahami</name>
    <dbReference type="NCBI Taxonomy" id="495550"/>
    <lineage>
        <taxon>Eukaryota</taxon>
        <taxon>Metazoa</taxon>
        <taxon>Chordata</taxon>
        <taxon>Craniata</taxon>
        <taxon>Vertebrata</taxon>
        <taxon>Euteleostomi</taxon>
        <taxon>Actinopterygii</taxon>
        <taxon>Neopterygii</taxon>
        <taxon>Teleostei</taxon>
        <taxon>Ostariophysi</taxon>
        <taxon>Cypriniformes</taxon>
        <taxon>Xenocyprididae</taxon>
        <taxon>Xenocypridinae</taxon>
        <taxon>Xenocypridinae incertae sedis</taxon>
        <taxon>Anabarilius</taxon>
    </lineage>
</organism>
<dbReference type="Pfam" id="PF00439">
    <property type="entry name" value="Bromodomain"/>
    <property type="match status" value="1"/>
</dbReference>
<comment type="caution">
    <text evidence="5">The sequence shown here is derived from an EMBL/GenBank/DDBJ whole genome shotgun (WGS) entry which is preliminary data.</text>
</comment>
<proteinExistence type="predicted"/>
<sequence>MKKQSCKKRQETELSSLCEPKKKQATRQNFPTASSASLSLFKALICGVHVCDVCTADVQVSGYSKNICGPMMLGRVKLNLENNDYQTVREFVSDIEQIFNNCCTSNGGSHDFLSFATAFFHLALTSLLEDEALKTLFWIRANFHGPSNLPDTTSLNWKDSLIKCLESKRPRSRTLPSPVPSQRPTADGVNDSAVTSEPAPGGATEHDITPEPEGIPSEERSKSAVPVSPSRRAGQKPHPPSLSLTTPATSAVLPELSPISPATPPSSPLSDVVTPRDHCEPPPSGHEDPMAPPPASVLVSPP</sequence>
<evidence type="ECO:0000259" key="4">
    <source>
        <dbReference type="PROSITE" id="PS50014"/>
    </source>
</evidence>
<name>A0A3N0Y9I5_ANAGA</name>
<dbReference type="PRINTS" id="PR00503">
    <property type="entry name" value="BROMODOMAIN"/>
</dbReference>
<dbReference type="Gene3D" id="1.20.920.10">
    <property type="entry name" value="Bromodomain-like"/>
    <property type="match status" value="1"/>
</dbReference>
<dbReference type="SMART" id="SM00297">
    <property type="entry name" value="BROMO"/>
    <property type="match status" value="1"/>
</dbReference>
<dbReference type="SUPFAM" id="SSF47370">
    <property type="entry name" value="Bromodomain"/>
    <property type="match status" value="1"/>
</dbReference>
<evidence type="ECO:0000313" key="5">
    <source>
        <dbReference type="EMBL" id="ROL42896.1"/>
    </source>
</evidence>